<evidence type="ECO:0000256" key="7">
    <source>
        <dbReference type="ARBA" id="ARBA00023157"/>
    </source>
</evidence>
<feature type="disulfide bond" evidence="9">
    <location>
        <begin position="81"/>
        <end position="127"/>
    </location>
</feature>
<dbReference type="InterPro" id="IPR036790">
    <property type="entry name" value="Frizzled_dom_sf"/>
</dbReference>
<dbReference type="GO" id="GO:0016020">
    <property type="term" value="C:membrane"/>
    <property type="evidence" value="ECO:0007669"/>
    <property type="project" value="UniProtKB-SubCell"/>
</dbReference>
<dbReference type="GO" id="GO:0017147">
    <property type="term" value="F:Wnt-protein binding"/>
    <property type="evidence" value="ECO:0007669"/>
    <property type="project" value="TreeGrafter"/>
</dbReference>
<organism evidence="14 15">
    <name type="scientific">Haemonchus contortus</name>
    <name type="common">Barber pole worm</name>
    <dbReference type="NCBI Taxonomy" id="6289"/>
    <lineage>
        <taxon>Eukaryota</taxon>
        <taxon>Metazoa</taxon>
        <taxon>Ecdysozoa</taxon>
        <taxon>Nematoda</taxon>
        <taxon>Chromadorea</taxon>
        <taxon>Rhabditida</taxon>
        <taxon>Rhabditina</taxon>
        <taxon>Rhabditomorpha</taxon>
        <taxon>Strongyloidea</taxon>
        <taxon>Trichostrongylidae</taxon>
        <taxon>Haemonchus</taxon>
    </lineage>
</organism>
<reference evidence="15" key="1">
    <citation type="submission" date="2020-12" db="UniProtKB">
        <authorList>
            <consortium name="WormBaseParasite"/>
        </authorList>
    </citation>
    <scope>IDENTIFICATION</scope>
    <source>
        <strain evidence="15">MHco3</strain>
    </source>
</reference>
<protein>
    <submittedName>
        <fullName evidence="15">Frizzled-4</fullName>
    </submittedName>
</protein>
<feature type="transmembrane region" description="Helical" evidence="11">
    <location>
        <begin position="458"/>
        <end position="484"/>
    </location>
</feature>
<dbReference type="Gene3D" id="1.20.1070.10">
    <property type="entry name" value="Rhodopsin 7-helix transmembrane proteins"/>
    <property type="match status" value="1"/>
</dbReference>
<feature type="transmembrane region" description="Helical" evidence="11">
    <location>
        <begin position="372"/>
        <end position="392"/>
    </location>
</feature>
<accession>A0A7I4XSK1</accession>
<comment type="similarity">
    <text evidence="2">Belongs to the G-protein coupled receptor Fz/Smo family.</text>
</comment>
<dbReference type="GO" id="GO:0035567">
    <property type="term" value="P:non-canonical Wnt signaling pathway"/>
    <property type="evidence" value="ECO:0007669"/>
    <property type="project" value="TreeGrafter"/>
</dbReference>
<dbReference type="AlphaFoldDB" id="A0A7I4XSK1"/>
<dbReference type="InterPro" id="IPR017981">
    <property type="entry name" value="GPCR_2-like_7TM"/>
</dbReference>
<dbReference type="Proteomes" id="UP000025227">
    <property type="component" value="Unplaced"/>
</dbReference>
<feature type="compositionally biased region" description="Pro residues" evidence="10">
    <location>
        <begin position="577"/>
        <end position="590"/>
    </location>
</feature>
<feature type="transmembrane region" description="Helical" evidence="11">
    <location>
        <begin position="248"/>
        <end position="269"/>
    </location>
</feature>
<evidence type="ECO:0000256" key="4">
    <source>
        <dbReference type="ARBA" id="ARBA00022692"/>
    </source>
</evidence>
<feature type="transmembrane region" description="Helical" evidence="11">
    <location>
        <begin position="412"/>
        <end position="437"/>
    </location>
</feature>
<dbReference type="SUPFAM" id="SSF63501">
    <property type="entry name" value="Frizzled cysteine-rich domain"/>
    <property type="match status" value="1"/>
</dbReference>
<dbReference type="GO" id="GO:0004888">
    <property type="term" value="F:transmembrane signaling receptor activity"/>
    <property type="evidence" value="ECO:0007669"/>
    <property type="project" value="InterPro"/>
</dbReference>
<dbReference type="CDD" id="cd07454">
    <property type="entry name" value="CRD_LIN_17"/>
    <property type="match status" value="1"/>
</dbReference>
<dbReference type="SMART" id="SM01330">
    <property type="entry name" value="Frizzled"/>
    <property type="match status" value="1"/>
</dbReference>
<name>A0A7I4XSK1_HAECO</name>
<feature type="disulfide bond" evidence="9">
    <location>
        <begin position="149"/>
        <end position="173"/>
    </location>
</feature>
<dbReference type="PANTHER" id="PTHR11309">
    <property type="entry name" value="FRIZZLED"/>
    <property type="match status" value="1"/>
</dbReference>
<sequence length="608" mass="68954">HNAANSPLARRPPHHCHHHTPFLANPSSYSQPLLQYARMWWSSTVQISLVLIIVFDRQLYAASIFDQTSKGKCQPIEIPLCKEVPYNYTYFPNPYLQQDQQSLQTNTEHFKPLIKTKCNRNIQFFVCSVFAPMCPEGMPQAVTSCRSVCEQVKADCSSILEEFGISWPEPLDCSRFPQEPDLCMNPDEDRHSYEKTSSVHRHRLRPSSLSCPHDLIDIDPLDNEGVCAYKCGADVMFSSEEKAAARTWMIMWGGFDFSISLFTFLTFLIERNRFRFPERCVFYISLCFMLYSIPYLFPLIMQYSARACDKLINGQSYLVFSGFENTNCLFSFVFTYYFGTASCLWWLMFAFTWYLSASRKWVPEGIDACSSYLHLVAWGTAALMTIVVLVMQRVDASELSGICSVGNTDPTALLAFSLVPRSVFVFGTCFVIAGFASMCRERDSFRRRGTDTSKLDKLMFKMGLFCLLYIFPAVTQILCDIYAYNNVKRWYPTTIACKSNGGVESGHCHRPHLPQAEIYHLSLMMSLAVGASCGMWVLSPKTLMSWHRVLCCGMCRAAPQKPTTTTTTTAAATRPLLEPPTAPPPHPPSHYVPMSSHGQNAWRPSKVV</sequence>
<evidence type="ECO:0000313" key="15">
    <source>
        <dbReference type="WBParaSite" id="HCON_00002550-00001"/>
    </source>
</evidence>
<evidence type="ECO:0000256" key="2">
    <source>
        <dbReference type="ARBA" id="ARBA00008077"/>
    </source>
</evidence>
<comment type="subcellular location">
    <subcellularLocation>
        <location evidence="1">Membrane</location>
        <topology evidence="1">Multi-pass membrane protein</topology>
    </subcellularLocation>
</comment>
<keyword evidence="3" id="KW-0217">Developmental protein</keyword>
<dbReference type="InterPro" id="IPR000539">
    <property type="entry name" value="Frizzled/Smoothened_7TM"/>
</dbReference>
<dbReference type="PROSITE" id="PS50261">
    <property type="entry name" value="G_PROTEIN_RECEP_F2_4"/>
    <property type="match status" value="1"/>
</dbReference>
<keyword evidence="6 11" id="KW-0472">Membrane</keyword>
<feature type="transmembrane region" description="Helical" evidence="11">
    <location>
        <begin position="281"/>
        <end position="301"/>
    </location>
</feature>
<evidence type="ECO:0000256" key="10">
    <source>
        <dbReference type="SAM" id="MobiDB-lite"/>
    </source>
</evidence>
<keyword evidence="8" id="KW-0675">Receptor</keyword>
<dbReference type="OMA" id="NINCTVV"/>
<dbReference type="InterPro" id="IPR015526">
    <property type="entry name" value="Frizzled/SFRP"/>
</dbReference>
<feature type="region of interest" description="Disordered" evidence="10">
    <location>
        <begin position="560"/>
        <end position="608"/>
    </location>
</feature>
<proteinExistence type="inferred from homology"/>
<evidence type="ECO:0000256" key="5">
    <source>
        <dbReference type="ARBA" id="ARBA00022989"/>
    </source>
</evidence>
<dbReference type="Gene3D" id="1.10.2000.10">
    <property type="entry name" value="Frizzled cysteine-rich domain"/>
    <property type="match status" value="1"/>
</dbReference>
<dbReference type="PRINTS" id="PR00489">
    <property type="entry name" value="FRIZZLED"/>
</dbReference>
<dbReference type="WBParaSite" id="HCON_00002550-00001">
    <property type="protein sequence ID" value="HCON_00002550-00001"/>
    <property type="gene ID" value="HCON_00002550"/>
</dbReference>
<dbReference type="SMART" id="SM00063">
    <property type="entry name" value="FRI"/>
    <property type="match status" value="1"/>
</dbReference>
<evidence type="ECO:0000259" key="13">
    <source>
        <dbReference type="PROSITE" id="PS50261"/>
    </source>
</evidence>
<feature type="domain" description="FZ" evidence="12">
    <location>
        <begin position="68"/>
        <end position="186"/>
    </location>
</feature>
<dbReference type="GO" id="GO:0005615">
    <property type="term" value="C:extracellular space"/>
    <property type="evidence" value="ECO:0007669"/>
    <property type="project" value="TreeGrafter"/>
</dbReference>
<feature type="disulfide bond" evidence="9">
    <location>
        <begin position="73"/>
        <end position="134"/>
    </location>
</feature>
<evidence type="ECO:0000256" key="8">
    <source>
        <dbReference type="ARBA" id="ARBA00023170"/>
    </source>
</evidence>
<comment type="caution">
    <text evidence="9">Lacks conserved residue(s) required for the propagation of feature annotation.</text>
</comment>
<feature type="transmembrane region" description="Helical" evidence="11">
    <location>
        <begin position="518"/>
        <end position="538"/>
    </location>
</feature>
<evidence type="ECO:0000256" key="1">
    <source>
        <dbReference type="ARBA" id="ARBA00004141"/>
    </source>
</evidence>
<keyword evidence="7 9" id="KW-1015">Disulfide bond</keyword>
<dbReference type="GO" id="GO:0060070">
    <property type="term" value="P:canonical Wnt signaling pathway"/>
    <property type="evidence" value="ECO:0007669"/>
    <property type="project" value="TreeGrafter"/>
</dbReference>
<feature type="compositionally biased region" description="Low complexity" evidence="10">
    <location>
        <begin position="560"/>
        <end position="576"/>
    </location>
</feature>
<feature type="disulfide bond" evidence="9">
    <location>
        <begin position="118"/>
        <end position="156"/>
    </location>
</feature>
<evidence type="ECO:0000256" key="11">
    <source>
        <dbReference type="SAM" id="Phobius"/>
    </source>
</evidence>
<dbReference type="InterPro" id="IPR020067">
    <property type="entry name" value="Frizzled_dom"/>
</dbReference>
<evidence type="ECO:0000256" key="9">
    <source>
        <dbReference type="PROSITE-ProRule" id="PRU00090"/>
    </source>
</evidence>
<dbReference type="PROSITE" id="PS50038">
    <property type="entry name" value="FZ"/>
    <property type="match status" value="1"/>
</dbReference>
<dbReference type="InterPro" id="IPR041774">
    <property type="entry name" value="LIN-17_CRD"/>
</dbReference>
<evidence type="ECO:0000256" key="3">
    <source>
        <dbReference type="ARBA" id="ARBA00022473"/>
    </source>
</evidence>
<feature type="domain" description="G-protein coupled receptors family 2 profile 2" evidence="13">
    <location>
        <begin position="245"/>
        <end position="545"/>
    </location>
</feature>
<dbReference type="OrthoDB" id="5959102at2759"/>
<dbReference type="Pfam" id="PF01534">
    <property type="entry name" value="Frizzled"/>
    <property type="match status" value="1"/>
</dbReference>
<evidence type="ECO:0000313" key="14">
    <source>
        <dbReference type="Proteomes" id="UP000025227"/>
    </source>
</evidence>
<keyword evidence="5 11" id="KW-1133">Transmembrane helix</keyword>
<feature type="transmembrane region" description="Helical" evidence="11">
    <location>
        <begin position="329"/>
        <end position="351"/>
    </location>
</feature>
<dbReference type="Pfam" id="PF01392">
    <property type="entry name" value="Fz"/>
    <property type="match status" value="1"/>
</dbReference>
<evidence type="ECO:0000259" key="12">
    <source>
        <dbReference type="PROSITE" id="PS50038"/>
    </source>
</evidence>
<evidence type="ECO:0000256" key="6">
    <source>
        <dbReference type="ARBA" id="ARBA00023136"/>
    </source>
</evidence>
<dbReference type="PANTHER" id="PTHR11309:SF99">
    <property type="entry name" value="FRIZZLED-4"/>
    <property type="match status" value="1"/>
</dbReference>
<keyword evidence="14" id="KW-1185">Reference proteome</keyword>
<keyword evidence="4 11" id="KW-0812">Transmembrane</keyword>